<sequence>DPKTDQKLRRVSDILPWSTFLIATVELCERFAYYGLSGPFQNYIANSYHDPNGLPGAIGLDQSGATALTNFFQFWCYVTPILGAIVADQYLGKYRTIVIFSIVYATGVFILFLTSLPWSVEHGYALTGLVVAMIVIGLGTGGIKSNVSPLIAEQYKATGPFVKTLRTGERVIVDPDLTVQRIYMVFYMCINIGSLAPVATTLLERNVGFWSAFLVPLIVFLAGFSVLVGGRKKYIVSPPTGSIITHCFKALWIACKNGGNLTAAKPSYQAQNGRKEKTPWEDKFIDELRRAVQACKVFAFYPIYWVCFNQMLNNFISQAGQMELHGIPNDIMQNLDPLTVILTIPLLDRLLYPLLRSYSIPLPRPLLITLGFLLASASMLHAALLQRHIYHSPPCYTSPSSCAAALIPPSNTNPNPTYRPNSVHIALQAPAYILIGFSEIFASVTGLEYAFLHAPPQMKSLVMSLFLLTSAGGAVLGAAVAPWARDPHLVGVYGGLAAVCGGAGVVFWLCF</sequence>
<dbReference type="Pfam" id="PF00854">
    <property type="entry name" value="PTR2"/>
    <property type="match status" value="1"/>
</dbReference>
<evidence type="ECO:0000256" key="6">
    <source>
        <dbReference type="ARBA" id="ARBA00023136"/>
    </source>
</evidence>
<accession>A0A9P4VJB0</accession>
<reference evidence="9" key="1">
    <citation type="journal article" date="2020" name="Stud. Mycol.">
        <title>101 Dothideomycetes genomes: a test case for predicting lifestyles and emergence of pathogens.</title>
        <authorList>
            <person name="Haridas S."/>
            <person name="Albert R."/>
            <person name="Binder M."/>
            <person name="Bloem J."/>
            <person name="Labutti K."/>
            <person name="Salamov A."/>
            <person name="Andreopoulos B."/>
            <person name="Baker S."/>
            <person name="Barry K."/>
            <person name="Bills G."/>
            <person name="Bluhm B."/>
            <person name="Cannon C."/>
            <person name="Castanera R."/>
            <person name="Culley D."/>
            <person name="Daum C."/>
            <person name="Ezra D."/>
            <person name="Gonzalez J."/>
            <person name="Henrissat B."/>
            <person name="Kuo A."/>
            <person name="Liang C."/>
            <person name="Lipzen A."/>
            <person name="Lutzoni F."/>
            <person name="Magnuson J."/>
            <person name="Mondo S."/>
            <person name="Nolan M."/>
            <person name="Ohm R."/>
            <person name="Pangilinan J."/>
            <person name="Park H.-J."/>
            <person name="Ramirez L."/>
            <person name="Alfaro M."/>
            <person name="Sun H."/>
            <person name="Tritt A."/>
            <person name="Yoshinaga Y."/>
            <person name="Zwiers L.-H."/>
            <person name="Turgeon B."/>
            <person name="Goodwin S."/>
            <person name="Spatafora J."/>
            <person name="Crous P."/>
            <person name="Grigoriev I."/>
        </authorList>
    </citation>
    <scope>NUCLEOTIDE SEQUENCE</scope>
    <source>
        <strain evidence="9">CBS 101060</strain>
    </source>
</reference>
<keyword evidence="6 8" id="KW-0472">Membrane</keyword>
<keyword evidence="3 7" id="KW-0813">Transport</keyword>
<feature type="transmembrane region" description="Helical" evidence="8">
    <location>
        <begin position="464"/>
        <end position="484"/>
    </location>
</feature>
<dbReference type="PROSITE" id="PS01022">
    <property type="entry name" value="PTR2_1"/>
    <property type="match status" value="1"/>
</dbReference>
<evidence type="ECO:0000256" key="4">
    <source>
        <dbReference type="ARBA" id="ARBA00022692"/>
    </source>
</evidence>
<evidence type="ECO:0000256" key="8">
    <source>
        <dbReference type="SAM" id="Phobius"/>
    </source>
</evidence>
<dbReference type="PROSITE" id="PS01023">
    <property type="entry name" value="PTR2_2"/>
    <property type="match status" value="1"/>
</dbReference>
<feature type="transmembrane region" description="Helical" evidence="8">
    <location>
        <begin position="366"/>
        <end position="384"/>
    </location>
</feature>
<evidence type="ECO:0000256" key="2">
    <source>
        <dbReference type="ARBA" id="ARBA00005982"/>
    </source>
</evidence>
<feature type="transmembrane region" description="Helical" evidence="8">
    <location>
        <begin position="97"/>
        <end position="118"/>
    </location>
</feature>
<dbReference type="PANTHER" id="PTHR11654">
    <property type="entry name" value="OLIGOPEPTIDE TRANSPORTER-RELATED"/>
    <property type="match status" value="1"/>
</dbReference>
<evidence type="ECO:0000256" key="3">
    <source>
        <dbReference type="ARBA" id="ARBA00022448"/>
    </source>
</evidence>
<evidence type="ECO:0000256" key="1">
    <source>
        <dbReference type="ARBA" id="ARBA00004141"/>
    </source>
</evidence>
<feature type="transmembrane region" description="Helical" evidence="8">
    <location>
        <begin position="431"/>
        <end position="452"/>
    </location>
</feature>
<dbReference type="InterPro" id="IPR018456">
    <property type="entry name" value="PTR2_symporter_CS"/>
</dbReference>
<dbReference type="EMBL" id="MU006112">
    <property type="protein sequence ID" value="KAF2834986.1"/>
    <property type="molecule type" value="Genomic_DNA"/>
</dbReference>
<protein>
    <submittedName>
        <fullName evidence="9">Di/tri peptide transporter 2</fullName>
    </submittedName>
</protein>
<dbReference type="InterPro" id="IPR036259">
    <property type="entry name" value="MFS_trans_sf"/>
</dbReference>
<dbReference type="GO" id="GO:0071916">
    <property type="term" value="F:dipeptide transmembrane transporter activity"/>
    <property type="evidence" value="ECO:0007669"/>
    <property type="project" value="UniProtKB-ARBA"/>
</dbReference>
<gene>
    <name evidence="9" type="ORF">M501DRAFT_903958</name>
</gene>
<dbReference type="SUPFAM" id="SSF103473">
    <property type="entry name" value="MFS general substrate transporter"/>
    <property type="match status" value="1"/>
</dbReference>
<evidence type="ECO:0000313" key="9">
    <source>
        <dbReference type="EMBL" id="KAF2834986.1"/>
    </source>
</evidence>
<evidence type="ECO:0000256" key="7">
    <source>
        <dbReference type="RuleBase" id="RU003755"/>
    </source>
</evidence>
<proteinExistence type="inferred from homology"/>
<name>A0A9P4VJB0_9PEZI</name>
<feature type="transmembrane region" description="Helical" evidence="8">
    <location>
        <begin position="490"/>
        <end position="510"/>
    </location>
</feature>
<organism evidence="9 10">
    <name type="scientific">Patellaria atrata CBS 101060</name>
    <dbReference type="NCBI Taxonomy" id="1346257"/>
    <lineage>
        <taxon>Eukaryota</taxon>
        <taxon>Fungi</taxon>
        <taxon>Dikarya</taxon>
        <taxon>Ascomycota</taxon>
        <taxon>Pezizomycotina</taxon>
        <taxon>Dothideomycetes</taxon>
        <taxon>Dothideomycetes incertae sedis</taxon>
        <taxon>Patellariales</taxon>
        <taxon>Patellariaceae</taxon>
        <taxon>Patellaria</taxon>
    </lineage>
</organism>
<keyword evidence="4 7" id="KW-0812">Transmembrane</keyword>
<dbReference type="FunFam" id="1.20.1250.20:FF:000085">
    <property type="entry name" value="MFS peptide transporter Ptr2"/>
    <property type="match status" value="1"/>
</dbReference>
<comment type="similarity">
    <text evidence="2 7">Belongs to the major facilitator superfamily. Proton-dependent oligopeptide transporter (POT/PTR) (TC 2.A.17) family.</text>
</comment>
<keyword evidence="5 8" id="KW-1133">Transmembrane helix</keyword>
<evidence type="ECO:0000256" key="5">
    <source>
        <dbReference type="ARBA" id="ARBA00022989"/>
    </source>
</evidence>
<dbReference type="OrthoDB" id="8904098at2759"/>
<dbReference type="Proteomes" id="UP000799429">
    <property type="component" value="Unassembled WGS sequence"/>
</dbReference>
<feature type="non-terminal residue" evidence="9">
    <location>
        <position position="511"/>
    </location>
</feature>
<feature type="transmembrane region" description="Helical" evidence="8">
    <location>
        <begin position="124"/>
        <end position="143"/>
    </location>
</feature>
<keyword evidence="10" id="KW-1185">Reference proteome</keyword>
<feature type="non-terminal residue" evidence="9">
    <location>
        <position position="1"/>
    </location>
</feature>
<dbReference type="Gene3D" id="1.20.1250.20">
    <property type="entry name" value="MFS general substrate transporter like domains"/>
    <property type="match status" value="1"/>
</dbReference>
<feature type="transmembrane region" description="Helical" evidence="8">
    <location>
        <begin position="182"/>
        <end position="203"/>
    </location>
</feature>
<dbReference type="AlphaFoldDB" id="A0A9P4VJB0"/>
<dbReference type="InterPro" id="IPR000109">
    <property type="entry name" value="POT_fam"/>
</dbReference>
<evidence type="ECO:0000313" key="10">
    <source>
        <dbReference type="Proteomes" id="UP000799429"/>
    </source>
</evidence>
<dbReference type="GO" id="GO:0005886">
    <property type="term" value="C:plasma membrane"/>
    <property type="evidence" value="ECO:0007669"/>
    <property type="project" value="UniProtKB-ARBA"/>
</dbReference>
<comment type="caution">
    <text evidence="9">The sequence shown here is derived from an EMBL/GenBank/DDBJ whole genome shotgun (WGS) entry which is preliminary data.</text>
</comment>
<comment type="subcellular location">
    <subcellularLocation>
        <location evidence="1 7">Membrane</location>
        <topology evidence="1 7">Multi-pass membrane protein</topology>
    </subcellularLocation>
</comment>
<feature type="transmembrane region" description="Helical" evidence="8">
    <location>
        <begin position="209"/>
        <end position="228"/>
    </location>
</feature>